<feature type="region of interest" description="Disordered" evidence="1">
    <location>
        <begin position="294"/>
        <end position="421"/>
    </location>
</feature>
<dbReference type="EMBL" id="BQNB010013806">
    <property type="protein sequence ID" value="GJT20474.1"/>
    <property type="molecule type" value="Genomic_DNA"/>
</dbReference>
<feature type="region of interest" description="Disordered" evidence="1">
    <location>
        <begin position="252"/>
        <end position="279"/>
    </location>
</feature>
<reference evidence="2" key="1">
    <citation type="journal article" date="2022" name="Int. J. Mol. Sci.">
        <title>Draft Genome of Tanacetum Coccineum: Genomic Comparison of Closely Related Tanacetum-Family Plants.</title>
        <authorList>
            <person name="Yamashiro T."/>
            <person name="Shiraishi A."/>
            <person name="Nakayama K."/>
            <person name="Satake H."/>
        </authorList>
    </citation>
    <scope>NUCLEOTIDE SEQUENCE</scope>
</reference>
<sequence length="553" mass="63133">MSSITAQQTKLDLELFPKEKSLEIRKSNGRLNPGKKQREPTFQVVLDALALTPCYSAFLITADVPEVYMHQFWDSIHKYENSYRFRVDKKKKFDLNLEIFRDIFQIRPRVHGQNFDEFPTDEDIISFFKELGHTREIKSITDVVVDQMHQPWRTFATIINRSLSGKKTGHDKLRISRAQILWGMYYKKNVDYVELLWEDFTYQIDNRESMKSPEMRESKAYKTYLGYATGATPPKKARKFKKPATPQLTTVSVSSEEPTRKTKRVKRLAKKSSSTPTTVALTEEAQYEEVRKKSLRDFHKTRPSGSGTVTKITPSAAKIKPSIINEGTDVKPGVPGVTEEESTESEVESWGRDEDDSNNDHDSRSEGRDQESDSGDDNNQPDNEKGSDSEHETDKNETGSESDQEENKEEVEDDEEEKDEEYEGMDYTNNQFDDHVHLRMHEPVTTDEGFIQKGGTDAEMINVQQGNENPEITLNKVIKDAHVTISTVAKKTEVLITSSSHSSYLASKFLNFSDILHTDVEIISPMDVHVHHEVPNKQTPTLLTVPVSVITKG</sequence>
<feature type="compositionally biased region" description="Basic residues" evidence="1">
    <location>
        <begin position="261"/>
        <end position="270"/>
    </location>
</feature>
<accession>A0ABQ5C5G1</accession>
<keyword evidence="3" id="KW-1185">Reference proteome</keyword>
<protein>
    <submittedName>
        <fullName evidence="2">Uncharacterized protein</fullName>
    </submittedName>
</protein>
<gene>
    <name evidence="2" type="ORF">Tco_0890411</name>
</gene>
<proteinExistence type="predicted"/>
<evidence type="ECO:0000256" key="1">
    <source>
        <dbReference type="SAM" id="MobiDB-lite"/>
    </source>
</evidence>
<reference evidence="2" key="2">
    <citation type="submission" date="2022-01" db="EMBL/GenBank/DDBJ databases">
        <authorList>
            <person name="Yamashiro T."/>
            <person name="Shiraishi A."/>
            <person name="Satake H."/>
            <person name="Nakayama K."/>
        </authorList>
    </citation>
    <scope>NUCLEOTIDE SEQUENCE</scope>
</reference>
<feature type="compositionally biased region" description="Acidic residues" evidence="1">
    <location>
        <begin position="400"/>
        <end position="421"/>
    </location>
</feature>
<dbReference type="Proteomes" id="UP001151760">
    <property type="component" value="Unassembled WGS sequence"/>
</dbReference>
<feature type="compositionally biased region" description="Acidic residues" evidence="1">
    <location>
        <begin position="338"/>
        <end position="357"/>
    </location>
</feature>
<name>A0ABQ5C5G1_9ASTR</name>
<comment type="caution">
    <text evidence="2">The sequence shown here is derived from an EMBL/GenBank/DDBJ whole genome shotgun (WGS) entry which is preliminary data.</text>
</comment>
<feature type="compositionally biased region" description="Polar residues" evidence="1">
    <location>
        <begin position="303"/>
        <end position="313"/>
    </location>
</feature>
<evidence type="ECO:0000313" key="2">
    <source>
        <dbReference type="EMBL" id="GJT20474.1"/>
    </source>
</evidence>
<feature type="compositionally biased region" description="Basic and acidic residues" evidence="1">
    <location>
        <begin position="358"/>
        <end position="371"/>
    </location>
</feature>
<feature type="compositionally biased region" description="Basic and acidic residues" evidence="1">
    <location>
        <begin position="382"/>
        <end position="398"/>
    </location>
</feature>
<organism evidence="2 3">
    <name type="scientific">Tanacetum coccineum</name>
    <dbReference type="NCBI Taxonomy" id="301880"/>
    <lineage>
        <taxon>Eukaryota</taxon>
        <taxon>Viridiplantae</taxon>
        <taxon>Streptophyta</taxon>
        <taxon>Embryophyta</taxon>
        <taxon>Tracheophyta</taxon>
        <taxon>Spermatophyta</taxon>
        <taxon>Magnoliopsida</taxon>
        <taxon>eudicotyledons</taxon>
        <taxon>Gunneridae</taxon>
        <taxon>Pentapetalae</taxon>
        <taxon>asterids</taxon>
        <taxon>campanulids</taxon>
        <taxon>Asterales</taxon>
        <taxon>Asteraceae</taxon>
        <taxon>Asteroideae</taxon>
        <taxon>Anthemideae</taxon>
        <taxon>Anthemidinae</taxon>
        <taxon>Tanacetum</taxon>
    </lineage>
</organism>
<evidence type="ECO:0000313" key="3">
    <source>
        <dbReference type="Proteomes" id="UP001151760"/>
    </source>
</evidence>